<sequence length="267" mass="29800">MNTLNIINGIFSQFTLGFTFLGTKDLMALIHPAIAVAFVFPLIGIVSNYAWQTRQRRLQLKSGSKSKIPPIAGKEHVQLGRWLTGSVVGVTLIALAYSIFLKGIPQLQEKGELQNFQVIFLVLMFVATIASTALLYRAKPMIWRAVFATLAGMGLIILGAQEGVWRLSNEWYWSHYYYGIVVSILMLFSLAIVNDIYRDKTNFWRNVHIVLNCLALLLFIGQGITGARDLLEIPPVGKQEKAANVTYIGKALDSNSQLPVISYHLNN</sequence>
<feature type="transmembrane region" description="Helical" evidence="1">
    <location>
        <begin position="116"/>
        <end position="136"/>
    </location>
</feature>
<keyword evidence="1" id="KW-0812">Transmembrane</keyword>
<gene>
    <name evidence="2" type="ORF">H1P_3690003</name>
</gene>
<dbReference type="InterPro" id="IPR025067">
    <property type="entry name" value="DUF4079"/>
</dbReference>
<feature type="transmembrane region" description="Helical" evidence="1">
    <location>
        <begin position="143"/>
        <end position="164"/>
    </location>
</feature>
<dbReference type="Pfam" id="PF13301">
    <property type="entry name" value="DUF4079"/>
    <property type="match status" value="1"/>
</dbReference>
<proteinExistence type="predicted"/>
<keyword evidence="1" id="KW-0472">Membrane</keyword>
<keyword evidence="1" id="KW-1133">Transmembrane helix</keyword>
<evidence type="ECO:0000313" key="3">
    <source>
        <dbReference type="Proteomes" id="UP000320055"/>
    </source>
</evidence>
<reference evidence="2 3" key="1">
    <citation type="submission" date="2019-01" db="EMBL/GenBank/DDBJ databases">
        <authorList>
            <person name="Brito A."/>
        </authorList>
    </citation>
    <scope>NUCLEOTIDE SEQUENCE [LARGE SCALE GENOMIC DNA]</scope>
    <source>
        <strain evidence="2">1</strain>
    </source>
</reference>
<dbReference type="Proteomes" id="UP000320055">
    <property type="component" value="Unassembled WGS sequence"/>
</dbReference>
<feature type="transmembrane region" description="Helical" evidence="1">
    <location>
        <begin position="209"/>
        <end position="227"/>
    </location>
</feature>
<evidence type="ECO:0000256" key="1">
    <source>
        <dbReference type="SAM" id="Phobius"/>
    </source>
</evidence>
<evidence type="ECO:0008006" key="4">
    <source>
        <dbReference type="Google" id="ProtNLM"/>
    </source>
</evidence>
<feature type="transmembrane region" description="Helical" evidence="1">
    <location>
        <begin position="82"/>
        <end position="104"/>
    </location>
</feature>
<accession>A0A563VWH5</accession>
<dbReference type="EMBL" id="CAACVJ010000300">
    <property type="protein sequence ID" value="VEP15770.1"/>
    <property type="molecule type" value="Genomic_DNA"/>
</dbReference>
<organism evidence="2 3">
    <name type="scientific">Hyella patelloides LEGE 07179</name>
    <dbReference type="NCBI Taxonomy" id="945734"/>
    <lineage>
        <taxon>Bacteria</taxon>
        <taxon>Bacillati</taxon>
        <taxon>Cyanobacteriota</taxon>
        <taxon>Cyanophyceae</taxon>
        <taxon>Pleurocapsales</taxon>
        <taxon>Hyellaceae</taxon>
        <taxon>Hyella</taxon>
    </lineage>
</organism>
<feature type="transmembrane region" description="Helical" evidence="1">
    <location>
        <begin position="176"/>
        <end position="197"/>
    </location>
</feature>
<evidence type="ECO:0000313" key="2">
    <source>
        <dbReference type="EMBL" id="VEP15770.1"/>
    </source>
</evidence>
<dbReference type="AlphaFoldDB" id="A0A563VWH5"/>
<name>A0A563VWH5_9CYAN</name>
<keyword evidence="3" id="KW-1185">Reference proteome</keyword>
<protein>
    <recommendedName>
        <fullName evidence="4">DUF4079 domain-containing protein</fullName>
    </recommendedName>
</protein>
<feature type="transmembrane region" description="Helical" evidence="1">
    <location>
        <begin position="29"/>
        <end position="51"/>
    </location>
</feature>